<dbReference type="PANTHER" id="PTHR43394:SF1">
    <property type="entry name" value="ATP-BINDING CASSETTE SUB-FAMILY B MEMBER 10, MITOCHONDRIAL"/>
    <property type="match status" value="1"/>
</dbReference>
<keyword evidence="6 9" id="KW-1133">Transmembrane helix</keyword>
<accession>A0A1J7J415</accession>
<feature type="domain" description="ABC transmembrane type-1" evidence="11">
    <location>
        <begin position="753"/>
        <end position="1044"/>
    </location>
</feature>
<evidence type="ECO:0000256" key="5">
    <source>
        <dbReference type="ARBA" id="ARBA00022840"/>
    </source>
</evidence>
<dbReference type="GO" id="GO:0016887">
    <property type="term" value="F:ATP hydrolysis activity"/>
    <property type="evidence" value="ECO:0007669"/>
    <property type="project" value="InterPro"/>
</dbReference>
<dbReference type="InterPro" id="IPR003439">
    <property type="entry name" value="ABC_transporter-like_ATP-bd"/>
</dbReference>
<keyword evidence="13" id="KW-1185">Reference proteome</keyword>
<dbReference type="InterPro" id="IPR036640">
    <property type="entry name" value="ABC1_TM_sf"/>
</dbReference>
<dbReference type="OrthoDB" id="6500128at2759"/>
<dbReference type="Pfam" id="PF00005">
    <property type="entry name" value="ABC_tran"/>
    <property type="match status" value="3"/>
</dbReference>
<dbReference type="Gene3D" id="3.40.50.300">
    <property type="entry name" value="P-loop containing nucleotide triphosphate hydrolases"/>
    <property type="match status" value="3"/>
</dbReference>
<evidence type="ECO:0000259" key="10">
    <source>
        <dbReference type="PROSITE" id="PS50893"/>
    </source>
</evidence>
<feature type="transmembrane region" description="Helical" evidence="9">
    <location>
        <begin position="191"/>
        <end position="211"/>
    </location>
</feature>
<dbReference type="CDD" id="cd18577">
    <property type="entry name" value="ABC_6TM_Pgp_ABCB1_D1_like"/>
    <property type="match status" value="1"/>
</dbReference>
<dbReference type="SUPFAM" id="SSF90123">
    <property type="entry name" value="ABC transporter transmembrane region"/>
    <property type="match status" value="2"/>
</dbReference>
<feature type="region of interest" description="Disordered" evidence="8">
    <location>
        <begin position="1"/>
        <end position="34"/>
    </location>
</feature>
<dbReference type="PANTHER" id="PTHR43394">
    <property type="entry name" value="ATP-DEPENDENT PERMEASE MDL1, MITOCHONDRIAL"/>
    <property type="match status" value="1"/>
</dbReference>
<name>A0A1J7J415_9PEZI</name>
<evidence type="ECO:0000256" key="6">
    <source>
        <dbReference type="ARBA" id="ARBA00022989"/>
    </source>
</evidence>
<dbReference type="STRING" id="1408157.A0A1J7J415"/>
<reference evidence="12 13" key="1">
    <citation type="submission" date="2016-10" db="EMBL/GenBank/DDBJ databases">
        <title>Draft genome sequence of Coniochaeta ligniaria NRRL30616, a lignocellulolytic fungus for bioabatement of inhibitors in plant biomass hydrolysates.</title>
        <authorList>
            <consortium name="DOE Joint Genome Institute"/>
            <person name="Jimenez D.J."/>
            <person name="Hector R.E."/>
            <person name="Riley R."/>
            <person name="Sun H."/>
            <person name="Grigoriev I.V."/>
            <person name="Van Elsas J.D."/>
            <person name="Nichols N.N."/>
        </authorList>
    </citation>
    <scope>NUCLEOTIDE SEQUENCE [LARGE SCALE GENOMIC DNA]</scope>
    <source>
        <strain evidence="12 13">NRRL 30616</strain>
    </source>
</reference>
<keyword evidence="7 9" id="KW-0472">Membrane</keyword>
<dbReference type="InParanoid" id="A0A1J7J415"/>
<dbReference type="FunFam" id="3.40.50.300:FF:000913">
    <property type="entry name" value="ABC multidrug transporter SitT"/>
    <property type="match status" value="1"/>
</dbReference>
<feature type="transmembrane region" description="Helical" evidence="9">
    <location>
        <begin position="749"/>
        <end position="772"/>
    </location>
</feature>
<feature type="transmembrane region" description="Helical" evidence="9">
    <location>
        <begin position="871"/>
        <end position="894"/>
    </location>
</feature>
<dbReference type="InterPro" id="IPR011527">
    <property type="entry name" value="ABC1_TM_dom"/>
</dbReference>
<dbReference type="PROSITE" id="PS50893">
    <property type="entry name" value="ABC_TRANSPORTER_2"/>
    <property type="match status" value="2"/>
</dbReference>
<feature type="transmembrane region" description="Helical" evidence="9">
    <location>
        <begin position="900"/>
        <end position="920"/>
    </location>
</feature>
<evidence type="ECO:0000256" key="3">
    <source>
        <dbReference type="ARBA" id="ARBA00022692"/>
    </source>
</evidence>
<dbReference type="GO" id="GO:0015421">
    <property type="term" value="F:ABC-type oligopeptide transporter activity"/>
    <property type="evidence" value="ECO:0007669"/>
    <property type="project" value="TreeGrafter"/>
</dbReference>
<keyword evidence="3 9" id="KW-0812">Transmembrane</keyword>
<gene>
    <name evidence="12" type="ORF">CONLIGDRAFT_8072</name>
</gene>
<feature type="transmembrane region" description="Helical" evidence="9">
    <location>
        <begin position="115"/>
        <end position="133"/>
    </location>
</feature>
<dbReference type="GO" id="GO:0005743">
    <property type="term" value="C:mitochondrial inner membrane"/>
    <property type="evidence" value="ECO:0007669"/>
    <property type="project" value="TreeGrafter"/>
</dbReference>
<evidence type="ECO:0000256" key="4">
    <source>
        <dbReference type="ARBA" id="ARBA00022741"/>
    </source>
</evidence>
<protein>
    <submittedName>
        <fullName evidence="12">p-loop containing nucleoside triphosphate hydrolase protein</fullName>
    </submittedName>
</protein>
<feature type="region of interest" description="Disordered" evidence="8">
    <location>
        <begin position="461"/>
        <end position="490"/>
    </location>
</feature>
<dbReference type="InterPro" id="IPR003593">
    <property type="entry name" value="AAA+_ATPase"/>
</dbReference>
<feature type="transmembrane region" description="Helical" evidence="9">
    <location>
        <begin position="329"/>
        <end position="347"/>
    </location>
</feature>
<feature type="domain" description="ABC transmembrane type-1" evidence="11">
    <location>
        <begin position="66"/>
        <end position="359"/>
    </location>
</feature>
<evidence type="ECO:0000313" key="12">
    <source>
        <dbReference type="EMBL" id="OIW34534.1"/>
    </source>
</evidence>
<feature type="transmembrane region" description="Helical" evidence="9">
    <location>
        <begin position="801"/>
        <end position="823"/>
    </location>
</feature>
<dbReference type="PROSITE" id="PS50929">
    <property type="entry name" value="ABC_TM1F"/>
    <property type="match status" value="2"/>
</dbReference>
<feature type="compositionally biased region" description="Basic and acidic residues" evidence="8">
    <location>
        <begin position="1"/>
        <end position="20"/>
    </location>
</feature>
<evidence type="ECO:0000313" key="13">
    <source>
        <dbReference type="Proteomes" id="UP000182658"/>
    </source>
</evidence>
<dbReference type="GO" id="GO:0090374">
    <property type="term" value="P:oligopeptide export from mitochondrion"/>
    <property type="evidence" value="ECO:0007669"/>
    <property type="project" value="TreeGrafter"/>
</dbReference>
<dbReference type="PROSITE" id="PS00211">
    <property type="entry name" value="ABC_TRANSPORTER_1"/>
    <property type="match status" value="2"/>
</dbReference>
<evidence type="ECO:0000256" key="9">
    <source>
        <dbReference type="SAM" id="Phobius"/>
    </source>
</evidence>
<dbReference type="SMART" id="SM00382">
    <property type="entry name" value="AAA"/>
    <property type="match status" value="2"/>
</dbReference>
<feature type="transmembrane region" description="Helical" evidence="9">
    <location>
        <begin position="62"/>
        <end position="86"/>
    </location>
</feature>
<evidence type="ECO:0000256" key="1">
    <source>
        <dbReference type="ARBA" id="ARBA00004141"/>
    </source>
</evidence>
<dbReference type="Proteomes" id="UP000182658">
    <property type="component" value="Unassembled WGS sequence"/>
</dbReference>
<dbReference type="InterPro" id="IPR027417">
    <property type="entry name" value="P-loop_NTPase"/>
</dbReference>
<dbReference type="InterPro" id="IPR039421">
    <property type="entry name" value="Type_1_exporter"/>
</dbReference>
<feature type="transmembrane region" description="Helical" evidence="9">
    <location>
        <begin position="295"/>
        <end position="317"/>
    </location>
</feature>
<dbReference type="GO" id="GO:0005524">
    <property type="term" value="F:ATP binding"/>
    <property type="evidence" value="ECO:0007669"/>
    <property type="project" value="UniProtKB-KW"/>
</dbReference>
<feature type="transmembrane region" description="Helical" evidence="9">
    <location>
        <begin position="217"/>
        <end position="238"/>
    </location>
</feature>
<comment type="similarity">
    <text evidence="2">Belongs to the ABC transporter superfamily. ABCB family. Multidrug resistance exporter (TC 3.A.1.201) subfamily.</text>
</comment>
<evidence type="ECO:0000259" key="11">
    <source>
        <dbReference type="PROSITE" id="PS50929"/>
    </source>
</evidence>
<keyword evidence="4" id="KW-0547">Nucleotide-binding</keyword>
<evidence type="ECO:0000256" key="7">
    <source>
        <dbReference type="ARBA" id="ARBA00023136"/>
    </source>
</evidence>
<comment type="subcellular location">
    <subcellularLocation>
        <location evidence="1">Membrane</location>
        <topology evidence="1">Multi-pass membrane protein</topology>
    </subcellularLocation>
</comment>
<proteinExistence type="inferred from homology"/>
<dbReference type="Gene3D" id="1.20.1560.10">
    <property type="entry name" value="ABC transporter type 1, transmembrane domain"/>
    <property type="match status" value="3"/>
</dbReference>
<dbReference type="EMBL" id="KV875093">
    <property type="protein sequence ID" value="OIW34534.1"/>
    <property type="molecule type" value="Genomic_DNA"/>
</dbReference>
<sequence length="1321" mass="144642">MESNPEKTAADEFQQSKELESSATPSTSKDRDKVIEVKARPEREANFKDYLRIFTYANKFDYALMLAGTVASIGAGITLPLMNVVFGKLVGNFSNFGTPGSALDLDGFRANLNKQALYIFALFIARFGLNYINKFCFRMIGIRMSAGIRLHYLQSLFGQTIHVLDSMPSGAAASTITSTANTLQLGISEKLGTFIEFTATIVAAIIIAFTYSWSLTLVTASVILFIVIVLSILLPFIIKGMSNVTKAESKANSIATEAFSGIRMVSSCGAEARVANRYSEWVLKAKAYGQATSPLTAIQFGLIFFSMYAMFALAFWYGTKSYAEGRLGSIGDIVIVLMSVMMMVMSLERTSTPLIAVSKAMVAAAEFFIIIDAPRPEIGKLTEPDVSASEDIVFTDVTFAYPSRPSRKVLDGLNLRIEANKNTAIVGPSGSGKSTIVGLIQGWYTLHEQYVLAKTIEKDKKKDKKKKKGKEDETEEDEGESLPHTIEEVGPPVELKGAVSTCGHRLDEINIKWWRSQIGLVQQEPFLFNDSIFNNVSAGLIGTDLEDASEEEKRQLVKTACKESFADEFIDRLPDGYDTQVGDQGTKLSGGQRQRIAIARSIIAKPKILILDEATSAIDVRGERIVQQALERASQGRTTITIAHRLSTIKNADRIVVLHNGKVAEEGTHDSLLSNPDGVYYGLVYAQKLSLGDGEDDGPMHEEDIGDVLEREKSAAMSVAAEEKKQAIWKGRNLLNGFGKLLGEQKNKIPLYIIALLGAAGAAAAVPLQAYLFAKLINVFSLTGPQFPEQFLNDAAFWSKWWAVLAAGVGFSYFTTSIAATNCEHSIAATYRQQYFESLLFQKTSYFDQEDNSTGQLSARLSGDPTALKELLGVNMMIMLVGMFTLVGALAISFAYGWKLALVALFVTIPLGVASGYFRVRYELQFNAMNEAVFSESSKFAAESIGAFRTVSSLVMEDSILNRYQNLLDDHVTAAYKKARWTTIIFALSDSVSLGCQALVFWYGGQLIMSGEYSVTAFFVTYMAVIQGAESAGTWLSFGPNAAQASAAANRILSLRNTKNLDSISANEQVPDTDGGVKIEFRDVHFKYPTRDISIFRGLNLTIEKGQFAALVGASGSGKTSIVSLLERFYDVGKGSILFNGKDITQMNLYEYRKLLSLVAQEPSLFQGTIRENILLGVDPASVTDEQLYQVCKDANIHDFIMSLPDGYNTNIGNKGISLSGGQKQRVSIARALIRNPRVLLLDEATSSLDSESEKLVQAAFERVAKGRTTVAVAHRLATIQNADIIYVLGEGKVLESGSHSELLRHKGVYYHMCHNQALDR</sequence>
<evidence type="ECO:0000256" key="8">
    <source>
        <dbReference type="SAM" id="MobiDB-lite"/>
    </source>
</evidence>
<feature type="domain" description="ABC transporter" evidence="10">
    <location>
        <begin position="392"/>
        <end position="685"/>
    </location>
</feature>
<dbReference type="CDD" id="cd03249">
    <property type="entry name" value="ABC_MTABC3_MDL1_MDL2"/>
    <property type="match status" value="1"/>
</dbReference>
<keyword evidence="12" id="KW-0378">Hydrolase</keyword>
<keyword evidence="5" id="KW-0067">ATP-binding</keyword>
<organism evidence="12 13">
    <name type="scientific">Coniochaeta ligniaria NRRL 30616</name>
    <dbReference type="NCBI Taxonomy" id="1408157"/>
    <lineage>
        <taxon>Eukaryota</taxon>
        <taxon>Fungi</taxon>
        <taxon>Dikarya</taxon>
        <taxon>Ascomycota</taxon>
        <taxon>Pezizomycotina</taxon>
        <taxon>Sordariomycetes</taxon>
        <taxon>Sordariomycetidae</taxon>
        <taxon>Coniochaetales</taxon>
        <taxon>Coniochaetaceae</taxon>
        <taxon>Coniochaeta</taxon>
    </lineage>
</organism>
<dbReference type="InterPro" id="IPR017871">
    <property type="entry name" value="ABC_transporter-like_CS"/>
</dbReference>
<evidence type="ECO:0000256" key="2">
    <source>
        <dbReference type="ARBA" id="ARBA00007577"/>
    </source>
</evidence>
<dbReference type="Pfam" id="PF00664">
    <property type="entry name" value="ABC_membrane"/>
    <property type="match status" value="2"/>
</dbReference>
<feature type="domain" description="ABC transporter" evidence="10">
    <location>
        <begin position="1079"/>
        <end position="1316"/>
    </location>
</feature>
<dbReference type="CDD" id="cd18578">
    <property type="entry name" value="ABC_6TM_Pgp_ABCB1_D2_like"/>
    <property type="match status" value="1"/>
</dbReference>
<dbReference type="SUPFAM" id="SSF52540">
    <property type="entry name" value="P-loop containing nucleoside triphosphate hydrolases"/>
    <property type="match status" value="3"/>
</dbReference>